<evidence type="ECO:0000256" key="5">
    <source>
        <dbReference type="ARBA" id="ARBA00022737"/>
    </source>
</evidence>
<evidence type="ECO:0000256" key="9">
    <source>
        <dbReference type="ARBA" id="ARBA00050057"/>
    </source>
</evidence>
<dbReference type="SUPFAM" id="SSF52058">
    <property type="entry name" value="L domain-like"/>
    <property type="match status" value="1"/>
</dbReference>
<feature type="compositionally biased region" description="Basic and acidic residues" evidence="10">
    <location>
        <begin position="180"/>
        <end position="203"/>
    </location>
</feature>
<dbReference type="SUPFAM" id="SSF49764">
    <property type="entry name" value="HSP20-like chaperones"/>
    <property type="match status" value="1"/>
</dbReference>
<dbReference type="InterPro" id="IPR056496">
    <property type="entry name" value="CS_DNAAF11_C"/>
</dbReference>
<dbReference type="RefSeq" id="XP_032036470.1">
    <property type="nucleotide sequence ID" value="XM_032180579.1"/>
</dbReference>
<evidence type="ECO:0000256" key="1">
    <source>
        <dbReference type="ARBA" id="ARBA00004138"/>
    </source>
</evidence>
<dbReference type="PANTHER" id="PTHR18849">
    <property type="entry name" value="LEUCINE RICH REPEAT PROTEIN"/>
    <property type="match status" value="1"/>
</dbReference>
<evidence type="ECO:0000313" key="13">
    <source>
        <dbReference type="RefSeq" id="XP_032036470.1"/>
    </source>
</evidence>
<sequence length="442" mass="51892">MVRITEDLVRRRAEHNNCEIFSLEEISLHQQEIEKLEYLDKWCRDLKILYLQNNLIPKIENVGKLKKLEYLNLALNNIEKIENLEGCEDLKKLDLTANFIGELSSIETLKYNIHLKELFLVGNPCTEFQGYRQFVVATLHQLKYLDSKEIERSERIQALQNYPEVKQKIKEQEQSYLLKRAKEKEEAQRRMHERKDRKEKQVEAKLGFDSPGSLQDKENHQSEGETEKETWRTVEDDEEDRRFWEEPTPYTPESRLETHRYIEEKRKAKDNIREPKKREKLLPTLVTAEEKVLNVNMPKHLDTSLLDVDVQTTYIRVLVKGKPFQLVLPEEVKPDSSSAKRSQTTGHLVVSMPKAKEIILAKQKLSTSIKPSDTMQKNARRSGQVEKLEVDPSKYSFPDVTKIIQEKERIGQGPIRLQAEKISETKKNYIDFEDNEDVPPLI</sequence>
<accession>A0A6J3CDG8</accession>
<keyword evidence="6" id="KW-0969">Cilium</keyword>
<reference evidence="13" key="1">
    <citation type="submission" date="2025-08" db="UniProtKB">
        <authorList>
            <consortium name="RefSeq"/>
        </authorList>
    </citation>
    <scope>IDENTIFICATION</scope>
    <source>
        <tissue evidence="13">Lung</tissue>
    </source>
</reference>
<dbReference type="SMART" id="SM00365">
    <property type="entry name" value="LRR_SD22"/>
    <property type="match status" value="4"/>
</dbReference>
<evidence type="ECO:0000256" key="7">
    <source>
        <dbReference type="ARBA" id="ARBA00023273"/>
    </source>
</evidence>
<keyword evidence="4" id="KW-0433">Leucine-rich repeat</keyword>
<dbReference type="Pfam" id="PF14580">
    <property type="entry name" value="LRR_9"/>
    <property type="match status" value="1"/>
</dbReference>
<keyword evidence="12" id="KW-1185">Reference proteome</keyword>
<name>A0A6J3CDG8_AYTFU</name>
<evidence type="ECO:0000256" key="2">
    <source>
        <dbReference type="ARBA" id="ARBA00004496"/>
    </source>
</evidence>
<dbReference type="GO" id="GO:0005929">
    <property type="term" value="C:cilium"/>
    <property type="evidence" value="ECO:0007669"/>
    <property type="project" value="UniProtKB-SubCell"/>
</dbReference>
<evidence type="ECO:0000256" key="4">
    <source>
        <dbReference type="ARBA" id="ARBA00022614"/>
    </source>
</evidence>
<feature type="region of interest" description="Disordered" evidence="10">
    <location>
        <begin position="369"/>
        <end position="390"/>
    </location>
</feature>
<dbReference type="PROSITE" id="PS51450">
    <property type="entry name" value="LRR"/>
    <property type="match status" value="3"/>
</dbReference>
<dbReference type="AlphaFoldDB" id="A0A6J3CDG8"/>
<comment type="similarity">
    <text evidence="8">Belongs to the tilB family.</text>
</comment>
<dbReference type="GO" id="GO:0005737">
    <property type="term" value="C:cytoplasm"/>
    <property type="evidence" value="ECO:0007669"/>
    <property type="project" value="UniProtKB-SubCell"/>
</dbReference>
<dbReference type="Pfam" id="PF23602">
    <property type="entry name" value="CS_DNAAF11_C"/>
    <property type="match status" value="1"/>
</dbReference>
<keyword evidence="3" id="KW-0963">Cytoplasm</keyword>
<evidence type="ECO:0000259" key="11">
    <source>
        <dbReference type="Pfam" id="PF23602"/>
    </source>
</evidence>
<dbReference type="InterPro" id="IPR008978">
    <property type="entry name" value="HSP20-like_chaperone"/>
</dbReference>
<keyword evidence="5" id="KW-0677">Repeat</keyword>
<keyword evidence="7" id="KW-0966">Cell projection</keyword>
<evidence type="ECO:0000256" key="3">
    <source>
        <dbReference type="ARBA" id="ARBA00022490"/>
    </source>
</evidence>
<dbReference type="GeneID" id="116485316"/>
<evidence type="ECO:0000256" key="10">
    <source>
        <dbReference type="SAM" id="MobiDB-lite"/>
    </source>
</evidence>
<organism evidence="12 13">
    <name type="scientific">Aythya fuligula</name>
    <name type="common">Tufted duck</name>
    <name type="synonym">Anas fuligula</name>
    <dbReference type="NCBI Taxonomy" id="219594"/>
    <lineage>
        <taxon>Eukaryota</taxon>
        <taxon>Metazoa</taxon>
        <taxon>Chordata</taxon>
        <taxon>Craniata</taxon>
        <taxon>Vertebrata</taxon>
        <taxon>Euteleostomi</taxon>
        <taxon>Archelosauria</taxon>
        <taxon>Archosauria</taxon>
        <taxon>Dinosauria</taxon>
        <taxon>Saurischia</taxon>
        <taxon>Theropoda</taxon>
        <taxon>Coelurosauria</taxon>
        <taxon>Aves</taxon>
        <taxon>Neognathae</taxon>
        <taxon>Galloanserae</taxon>
        <taxon>Anseriformes</taxon>
        <taxon>Anatidae</taxon>
        <taxon>Aythyinae</taxon>
        <taxon>Aythya</taxon>
    </lineage>
</organism>
<comment type="subcellular location">
    <subcellularLocation>
        <location evidence="1">Cell projection</location>
        <location evidence="1">Cilium</location>
    </subcellularLocation>
    <subcellularLocation>
        <location evidence="2">Cytoplasm</location>
    </subcellularLocation>
</comment>
<dbReference type="InterPro" id="IPR001611">
    <property type="entry name" value="Leu-rich_rpt"/>
</dbReference>
<protein>
    <recommendedName>
        <fullName evidence="9">Leucine-rich repeat-containing protein 6</fullName>
    </recommendedName>
</protein>
<feature type="region of interest" description="Disordered" evidence="10">
    <location>
        <begin position="180"/>
        <end position="251"/>
    </location>
</feature>
<dbReference type="Gene3D" id="3.80.10.10">
    <property type="entry name" value="Ribonuclease Inhibitor"/>
    <property type="match status" value="1"/>
</dbReference>
<evidence type="ECO:0000313" key="12">
    <source>
        <dbReference type="Proteomes" id="UP000504639"/>
    </source>
</evidence>
<dbReference type="FunFam" id="3.80.10.10:FF:000052">
    <property type="entry name" value="Leucine rich repeat containing 6"/>
    <property type="match status" value="1"/>
</dbReference>
<gene>
    <name evidence="13" type="primary">LRRC6</name>
</gene>
<feature type="compositionally biased region" description="Basic and acidic residues" evidence="10">
    <location>
        <begin position="215"/>
        <end position="245"/>
    </location>
</feature>
<dbReference type="InterPro" id="IPR032675">
    <property type="entry name" value="LRR_dom_sf"/>
</dbReference>
<dbReference type="PANTHER" id="PTHR18849:SF0">
    <property type="entry name" value="CILIA- AND FLAGELLA-ASSOCIATED PROTEIN 410-RELATED"/>
    <property type="match status" value="1"/>
</dbReference>
<dbReference type="Proteomes" id="UP000504639">
    <property type="component" value="Chromosome 2"/>
</dbReference>
<evidence type="ECO:0000256" key="6">
    <source>
        <dbReference type="ARBA" id="ARBA00023069"/>
    </source>
</evidence>
<dbReference type="GO" id="GO:0036158">
    <property type="term" value="P:outer dynein arm assembly"/>
    <property type="evidence" value="ECO:0007669"/>
    <property type="project" value="TreeGrafter"/>
</dbReference>
<evidence type="ECO:0000256" key="8">
    <source>
        <dbReference type="ARBA" id="ARBA00049982"/>
    </source>
</evidence>
<dbReference type="CTD" id="23639"/>
<feature type="domain" description="Dynein axonemal assembly factor 11-like CS" evidence="11">
    <location>
        <begin position="292"/>
        <end position="354"/>
    </location>
</feature>
<proteinExistence type="inferred from homology"/>